<feature type="region of interest" description="Disordered" evidence="1">
    <location>
        <begin position="255"/>
        <end position="277"/>
    </location>
</feature>
<dbReference type="EMBL" id="OD003302">
    <property type="protein sequence ID" value="CAD7407495.1"/>
    <property type="molecule type" value="Genomic_DNA"/>
</dbReference>
<accession>A0A7R9H664</accession>
<dbReference type="InterPro" id="IPR052661">
    <property type="entry name" value="Ras-like_GTPase_Reg"/>
</dbReference>
<dbReference type="SUPFAM" id="SSF52540">
    <property type="entry name" value="P-loop containing nucleoside triphosphate hydrolases"/>
    <property type="match status" value="1"/>
</dbReference>
<proteinExistence type="predicted"/>
<dbReference type="Pfam" id="PF00071">
    <property type="entry name" value="Ras"/>
    <property type="match status" value="1"/>
</dbReference>
<dbReference type="SMART" id="SM00175">
    <property type="entry name" value="RAB"/>
    <property type="match status" value="1"/>
</dbReference>
<protein>
    <recommendedName>
        <fullName evidence="4">Ras-like protein family member 10B</fullName>
    </recommendedName>
</protein>
<sequence length="373" mass="42109">MWGWEKVRIPHPLYAKLLGLWLGINNQETCPNGQLRATPGESLPILNAEFLVSDLLHNAGHYIWVGQLHQSLEPECGVRKEGGVLRYLMRYELDLECVKWKEHSRIASGASPEKEDISDSMDLVKVILLGAPNVGKTSVIQQFVWNNFSEDYIPTDRKHTYYPSVIINDHLYELKISDIPVIPYFPVNSYYEWTDFRFYGLRSATAYILVFDLSNADTFQYIRTLRDQMFESRDMRNVPLLVVGNKQDMLISSSSLSGNVSGNGSSGSNSGMGFSSSHNSSGATAAIMGSGGGNVPAIEYREKRRDIVSLVKKHWKCGYVECSAKYNWRIVAVFKELMKTLDSMETGQGYKEVCSPMMDNLHDALDRNKCCIT</sequence>
<dbReference type="PANTHER" id="PTHR46350:SF2">
    <property type="entry name" value="RAS LIKE FAMILY 10 MEMBER B"/>
    <property type="match status" value="1"/>
</dbReference>
<feature type="chain" id="PRO_5031362862" description="Ras-like protein family member 10B" evidence="2">
    <location>
        <begin position="16"/>
        <end position="373"/>
    </location>
</feature>
<dbReference type="PROSITE" id="PS51419">
    <property type="entry name" value="RAB"/>
    <property type="match status" value="1"/>
</dbReference>
<evidence type="ECO:0008006" key="4">
    <source>
        <dbReference type="Google" id="ProtNLM"/>
    </source>
</evidence>
<evidence type="ECO:0000256" key="2">
    <source>
        <dbReference type="SAM" id="SignalP"/>
    </source>
</evidence>
<name>A0A7R9H664_TIMPO</name>
<dbReference type="InterPro" id="IPR001806">
    <property type="entry name" value="Small_GTPase"/>
</dbReference>
<dbReference type="SMART" id="SM00173">
    <property type="entry name" value="RAS"/>
    <property type="match status" value="1"/>
</dbReference>
<keyword evidence="2" id="KW-0732">Signal</keyword>
<dbReference type="Gene3D" id="3.40.50.300">
    <property type="entry name" value="P-loop containing nucleotide triphosphate hydrolases"/>
    <property type="match status" value="2"/>
</dbReference>
<feature type="signal peptide" evidence="2">
    <location>
        <begin position="1"/>
        <end position="15"/>
    </location>
</feature>
<dbReference type="PROSITE" id="PS51421">
    <property type="entry name" value="RAS"/>
    <property type="match status" value="1"/>
</dbReference>
<dbReference type="InterPro" id="IPR027417">
    <property type="entry name" value="P-loop_NTPase"/>
</dbReference>
<dbReference type="PRINTS" id="PR00449">
    <property type="entry name" value="RASTRNSFRMNG"/>
</dbReference>
<dbReference type="GO" id="GO:0003924">
    <property type="term" value="F:GTPase activity"/>
    <property type="evidence" value="ECO:0007669"/>
    <property type="project" value="InterPro"/>
</dbReference>
<organism evidence="3">
    <name type="scientific">Timema poppense</name>
    <name type="common">Walking stick</name>
    <dbReference type="NCBI Taxonomy" id="170557"/>
    <lineage>
        <taxon>Eukaryota</taxon>
        <taxon>Metazoa</taxon>
        <taxon>Ecdysozoa</taxon>
        <taxon>Arthropoda</taxon>
        <taxon>Hexapoda</taxon>
        <taxon>Insecta</taxon>
        <taxon>Pterygota</taxon>
        <taxon>Neoptera</taxon>
        <taxon>Polyneoptera</taxon>
        <taxon>Phasmatodea</taxon>
        <taxon>Timematodea</taxon>
        <taxon>Timematoidea</taxon>
        <taxon>Timematidae</taxon>
        <taxon>Timema</taxon>
    </lineage>
</organism>
<reference evidence="3" key="1">
    <citation type="submission" date="2020-11" db="EMBL/GenBank/DDBJ databases">
        <authorList>
            <person name="Tran Van P."/>
        </authorList>
    </citation>
    <scope>NUCLEOTIDE SEQUENCE</scope>
</reference>
<gene>
    <name evidence="3" type="ORF">TPSB3V08_LOCUS5914</name>
</gene>
<dbReference type="SMART" id="SM00174">
    <property type="entry name" value="RHO"/>
    <property type="match status" value="1"/>
</dbReference>
<evidence type="ECO:0000256" key="1">
    <source>
        <dbReference type="SAM" id="MobiDB-lite"/>
    </source>
</evidence>
<dbReference type="PANTHER" id="PTHR46350">
    <property type="entry name" value="RAS LIKE FAMILY 10 MEMBER B-RELATED"/>
    <property type="match status" value="1"/>
</dbReference>
<dbReference type="GO" id="GO:0005525">
    <property type="term" value="F:GTP binding"/>
    <property type="evidence" value="ECO:0007669"/>
    <property type="project" value="InterPro"/>
</dbReference>
<dbReference type="AlphaFoldDB" id="A0A7R9H664"/>
<evidence type="ECO:0000313" key="3">
    <source>
        <dbReference type="EMBL" id="CAD7407495.1"/>
    </source>
</evidence>